<organism evidence="2 3">
    <name type="scientific">Crossiella equi</name>
    <dbReference type="NCBI Taxonomy" id="130796"/>
    <lineage>
        <taxon>Bacteria</taxon>
        <taxon>Bacillati</taxon>
        <taxon>Actinomycetota</taxon>
        <taxon>Actinomycetes</taxon>
        <taxon>Pseudonocardiales</taxon>
        <taxon>Pseudonocardiaceae</taxon>
        <taxon>Crossiella</taxon>
    </lineage>
</organism>
<sequence length="398" mass="43919">MTAAGRGQEAAPRPSGPPAATEVLGPEPTAPETAPATVPAPAVTPSRATPLLLQGQDYYYRSPNTCLDFQERVHEMGLVEEDSGDPLPCVLVLARAADMEMNELSLALAERGIRMVRIDADRCLNLPLTVYTDAPLIELNLRLLRPILVWRRHFDISAVPVDQRTISGAYAADQWRSVINWLAQRQDWAHVNPTRATCQLDRLTQLSDAASFGLKVPRTAVTTQPGRTRPGGGRCIVKTAGQHLLEPRPGALHGLFPRPLDTSRAGDSPESAPVIVQQFLNSDGELRVFVVDEKLITYRVEKLDPAQLWVDPDAVKVTRTEVPDELADRLLKLARHWNVQVAAFDLLVVDGDHVFLEINVSCDWRWFEHRAGSTEVSDAVHDWVAGRFGELLDARAGI</sequence>
<proteinExistence type="predicted"/>
<evidence type="ECO:0000313" key="3">
    <source>
        <dbReference type="Proteomes" id="UP001519363"/>
    </source>
</evidence>
<evidence type="ECO:0000256" key="1">
    <source>
        <dbReference type="SAM" id="MobiDB-lite"/>
    </source>
</evidence>
<protein>
    <submittedName>
        <fullName evidence="2">Uncharacterized protein</fullName>
    </submittedName>
</protein>
<comment type="caution">
    <text evidence="2">The sequence shown here is derived from an EMBL/GenBank/DDBJ whole genome shotgun (WGS) entry which is preliminary data.</text>
</comment>
<name>A0ABS5AKZ7_9PSEU</name>
<reference evidence="2 3" key="1">
    <citation type="submission" date="2021-03" db="EMBL/GenBank/DDBJ databases">
        <title>Sequencing the genomes of 1000 actinobacteria strains.</title>
        <authorList>
            <person name="Klenk H.-P."/>
        </authorList>
    </citation>
    <scope>NUCLEOTIDE SEQUENCE [LARGE SCALE GENOMIC DNA]</scope>
    <source>
        <strain evidence="2 3">DSM 44580</strain>
    </source>
</reference>
<dbReference type="EMBL" id="JAGIOO010000001">
    <property type="protein sequence ID" value="MBP2476335.1"/>
    <property type="molecule type" value="Genomic_DNA"/>
</dbReference>
<dbReference type="RefSeq" id="WP_249044267.1">
    <property type="nucleotide sequence ID" value="NZ_JAGIOO010000001.1"/>
</dbReference>
<gene>
    <name evidence="2" type="ORF">JOF53_005207</name>
</gene>
<evidence type="ECO:0000313" key="2">
    <source>
        <dbReference type="EMBL" id="MBP2476335.1"/>
    </source>
</evidence>
<keyword evidence="3" id="KW-1185">Reference proteome</keyword>
<accession>A0ABS5AKZ7</accession>
<feature type="region of interest" description="Disordered" evidence="1">
    <location>
        <begin position="1"/>
        <end position="44"/>
    </location>
</feature>
<dbReference type="SUPFAM" id="SSF56059">
    <property type="entry name" value="Glutathione synthetase ATP-binding domain-like"/>
    <property type="match status" value="1"/>
</dbReference>
<dbReference type="Proteomes" id="UP001519363">
    <property type="component" value="Unassembled WGS sequence"/>
</dbReference>
<dbReference type="Gene3D" id="3.30.470.20">
    <property type="entry name" value="ATP-grasp fold, B domain"/>
    <property type="match status" value="1"/>
</dbReference>
<feature type="compositionally biased region" description="Low complexity" evidence="1">
    <location>
        <begin position="26"/>
        <end position="44"/>
    </location>
</feature>